<dbReference type="InParanoid" id="K5WZV9"/>
<reference evidence="2" key="1">
    <citation type="journal article" date="2012" name="Proc. Natl. Acad. Sci. U.S.A.">
        <title>Genome sequence of the button mushroom Agaricus bisporus reveals mechanisms governing adaptation to a humic-rich ecological niche.</title>
        <authorList>
            <person name="Morin E."/>
            <person name="Kohler A."/>
            <person name="Baker A.R."/>
            <person name="Foulongne-Oriol M."/>
            <person name="Lombard V."/>
            <person name="Nagy L.G."/>
            <person name="Ohm R.A."/>
            <person name="Patyshakuliyeva A."/>
            <person name="Brun A."/>
            <person name="Aerts A.L."/>
            <person name="Bailey A.M."/>
            <person name="Billette C."/>
            <person name="Coutinho P.M."/>
            <person name="Deakin G."/>
            <person name="Doddapaneni H."/>
            <person name="Floudas D."/>
            <person name="Grimwood J."/>
            <person name="Hilden K."/>
            <person name="Kuees U."/>
            <person name="LaButti K.M."/>
            <person name="Lapidus A."/>
            <person name="Lindquist E.A."/>
            <person name="Lucas S.M."/>
            <person name="Murat C."/>
            <person name="Riley R.W."/>
            <person name="Salamov A.A."/>
            <person name="Schmutz J."/>
            <person name="Subramanian V."/>
            <person name="Woesten H.A.B."/>
            <person name="Xu J."/>
            <person name="Eastwood D.C."/>
            <person name="Foster G.D."/>
            <person name="Sonnenberg A.S."/>
            <person name="Cullen D."/>
            <person name="de Vries R.P."/>
            <person name="Lundell T."/>
            <person name="Hibbett D.S."/>
            <person name="Henrissat B."/>
            <person name="Burton K.S."/>
            <person name="Kerrigan R.W."/>
            <person name="Challen M.P."/>
            <person name="Grigoriev I.V."/>
            <person name="Martin F."/>
        </authorList>
    </citation>
    <scope>NUCLEOTIDE SEQUENCE [LARGE SCALE GENOMIC DNA]</scope>
    <source>
        <strain evidence="2">JB137-S8 / ATCC MYA-4627 / FGSC 10392</strain>
    </source>
</reference>
<evidence type="ECO:0000313" key="2">
    <source>
        <dbReference type="Proteomes" id="UP000008493"/>
    </source>
</evidence>
<evidence type="ECO:0000313" key="1">
    <source>
        <dbReference type="EMBL" id="EKM76142.1"/>
    </source>
</evidence>
<dbReference type="Proteomes" id="UP000008493">
    <property type="component" value="Unassembled WGS sequence"/>
</dbReference>
<organism evidence="1 2">
    <name type="scientific">Agaricus bisporus var. burnettii (strain JB137-S8 / ATCC MYA-4627 / FGSC 10392)</name>
    <name type="common">White button mushroom</name>
    <dbReference type="NCBI Taxonomy" id="597362"/>
    <lineage>
        <taxon>Eukaryota</taxon>
        <taxon>Fungi</taxon>
        <taxon>Dikarya</taxon>
        <taxon>Basidiomycota</taxon>
        <taxon>Agaricomycotina</taxon>
        <taxon>Agaricomycetes</taxon>
        <taxon>Agaricomycetidae</taxon>
        <taxon>Agaricales</taxon>
        <taxon>Agaricineae</taxon>
        <taxon>Agaricaceae</taxon>
        <taxon>Agaricus</taxon>
    </lineage>
</organism>
<name>K5WZV9_AGABU</name>
<dbReference type="AlphaFoldDB" id="K5WZV9"/>
<dbReference type="GeneID" id="18824953"/>
<sequence length="67" mass="7325">MLIVQFPAQPHQPLDMPIPGCTTDNFSTRSPSISSPCVIEEEKPVPLALICKASGDSHLLVTLYFLE</sequence>
<dbReference type="EMBL" id="JH971405">
    <property type="protein sequence ID" value="EKM76142.1"/>
    <property type="molecule type" value="Genomic_DNA"/>
</dbReference>
<accession>K5WZV9</accession>
<dbReference type="KEGG" id="abp:AGABI1DRAFT116042"/>
<gene>
    <name evidence="1" type="ORF">AGABI1DRAFT_116042</name>
</gene>
<proteinExistence type="predicted"/>
<keyword evidence="2" id="KW-1185">Reference proteome</keyword>
<protein>
    <submittedName>
        <fullName evidence="1">Uncharacterized protein</fullName>
    </submittedName>
</protein>
<dbReference type="RefSeq" id="XP_007333301.1">
    <property type="nucleotide sequence ID" value="XM_007333239.1"/>
</dbReference>
<dbReference type="HOGENOM" id="CLU_2811777_0_0_1"/>